<name>A0A370LD59_9HYPH</name>
<evidence type="ECO:0000313" key="3">
    <source>
        <dbReference type="Proteomes" id="UP000255207"/>
    </source>
</evidence>
<dbReference type="InterPro" id="IPR029032">
    <property type="entry name" value="AhpD-like"/>
</dbReference>
<evidence type="ECO:0000313" key="2">
    <source>
        <dbReference type="EMBL" id="RDJ29914.1"/>
    </source>
</evidence>
<dbReference type="RefSeq" id="WP_114828025.1">
    <property type="nucleotide sequence ID" value="NZ_QQTO01000019.1"/>
</dbReference>
<reference evidence="3" key="1">
    <citation type="submission" date="2018-07" db="EMBL/GenBank/DDBJ databases">
        <authorList>
            <person name="Safronova V.I."/>
            <person name="Chirak E.R."/>
            <person name="Sazanova A.L."/>
        </authorList>
    </citation>
    <scope>NUCLEOTIDE SEQUENCE [LARGE SCALE GENOMIC DNA]</scope>
    <source>
        <strain evidence="3">RCAM04685</strain>
    </source>
</reference>
<organism evidence="2 3">
    <name type="scientific">Bosea caraganae</name>
    <dbReference type="NCBI Taxonomy" id="2763117"/>
    <lineage>
        <taxon>Bacteria</taxon>
        <taxon>Pseudomonadati</taxon>
        <taxon>Pseudomonadota</taxon>
        <taxon>Alphaproteobacteria</taxon>
        <taxon>Hyphomicrobiales</taxon>
        <taxon>Boseaceae</taxon>
        <taxon>Bosea</taxon>
    </lineage>
</organism>
<dbReference type="PANTHER" id="PTHR34846:SF10">
    <property type="entry name" value="CYTOPLASMIC PROTEIN"/>
    <property type="match status" value="1"/>
</dbReference>
<accession>A0A370LD59</accession>
<dbReference type="Gene3D" id="1.20.1290.10">
    <property type="entry name" value="AhpD-like"/>
    <property type="match status" value="1"/>
</dbReference>
<dbReference type="AlphaFoldDB" id="A0A370LD59"/>
<comment type="caution">
    <text evidence="2">The sequence shown here is derived from an EMBL/GenBank/DDBJ whole genome shotgun (WGS) entry which is preliminary data.</text>
</comment>
<dbReference type="PANTHER" id="PTHR34846">
    <property type="entry name" value="4-CARBOXYMUCONOLACTONE DECARBOXYLASE FAMILY PROTEIN (AFU_ORTHOLOGUE AFUA_6G11590)"/>
    <property type="match status" value="1"/>
</dbReference>
<dbReference type="NCBIfam" id="TIGR00778">
    <property type="entry name" value="ahpD_dom"/>
    <property type="match status" value="1"/>
</dbReference>
<feature type="domain" description="Carboxymuconolactone decarboxylase-like" evidence="1">
    <location>
        <begin position="12"/>
        <end position="94"/>
    </location>
</feature>
<dbReference type="GO" id="GO:0051920">
    <property type="term" value="F:peroxiredoxin activity"/>
    <property type="evidence" value="ECO:0007669"/>
    <property type="project" value="InterPro"/>
</dbReference>
<dbReference type="EMBL" id="QQTP01000001">
    <property type="protein sequence ID" value="RDJ29914.1"/>
    <property type="molecule type" value="Genomic_DNA"/>
</dbReference>
<dbReference type="InterPro" id="IPR004675">
    <property type="entry name" value="AhpD_core"/>
</dbReference>
<dbReference type="Proteomes" id="UP000255207">
    <property type="component" value="Unassembled WGS sequence"/>
</dbReference>
<sequence>MTQRLNAYQVAPAAYEPVLNLSKYVAECGLEHSLLELVKLRASQINRCAYCLHMHAADARKAGETEARIYLLDAWEESGLYSARERAALRWTEALTRLADAAPGDEVYAELRQHFSEVEAVNLSVAIGTINVWNRINAGFRTRHPQDRRRDTAVAAA</sequence>
<keyword evidence="3" id="KW-1185">Reference proteome</keyword>
<proteinExistence type="predicted"/>
<protein>
    <submittedName>
        <fullName evidence="2">Carboxymuconolactone decarboxylase family protein</fullName>
    </submittedName>
</protein>
<dbReference type="SUPFAM" id="SSF69118">
    <property type="entry name" value="AhpD-like"/>
    <property type="match status" value="1"/>
</dbReference>
<dbReference type="InterPro" id="IPR003779">
    <property type="entry name" value="CMD-like"/>
</dbReference>
<dbReference type="Pfam" id="PF02627">
    <property type="entry name" value="CMD"/>
    <property type="match status" value="1"/>
</dbReference>
<evidence type="ECO:0000259" key="1">
    <source>
        <dbReference type="Pfam" id="PF02627"/>
    </source>
</evidence>
<gene>
    <name evidence="2" type="ORF">DWE98_03465</name>
</gene>
<dbReference type="OrthoDB" id="9801997at2"/>